<comment type="caution">
    <text evidence="1">The sequence shown here is derived from an EMBL/GenBank/DDBJ whole genome shotgun (WGS) entry which is preliminary data.</text>
</comment>
<keyword evidence="2" id="KW-1185">Reference proteome</keyword>
<dbReference type="AlphaFoldDB" id="A0A4R0N9V5"/>
<dbReference type="EMBL" id="SJSM01000004">
    <property type="protein sequence ID" value="TCC96991.1"/>
    <property type="molecule type" value="Genomic_DNA"/>
</dbReference>
<evidence type="ECO:0000313" key="1">
    <source>
        <dbReference type="EMBL" id="TCC96991.1"/>
    </source>
</evidence>
<dbReference type="RefSeq" id="WP_131608403.1">
    <property type="nucleotide sequence ID" value="NZ_SJSM01000004.1"/>
</dbReference>
<dbReference type="OrthoDB" id="773039at2"/>
<accession>A0A4R0N9V5</accession>
<evidence type="ECO:0000313" key="2">
    <source>
        <dbReference type="Proteomes" id="UP000291117"/>
    </source>
</evidence>
<dbReference type="Proteomes" id="UP000291117">
    <property type="component" value="Unassembled WGS sequence"/>
</dbReference>
<protein>
    <submittedName>
        <fullName evidence="1">Uncharacterized protein</fullName>
    </submittedName>
</protein>
<reference evidence="1 2" key="1">
    <citation type="submission" date="2019-02" db="EMBL/GenBank/DDBJ databases">
        <title>Pedobacter sp. RP-3-8 sp. nov., isolated from Arctic soil.</title>
        <authorList>
            <person name="Dahal R.H."/>
        </authorList>
    </citation>
    <scope>NUCLEOTIDE SEQUENCE [LARGE SCALE GENOMIC DNA]</scope>
    <source>
        <strain evidence="1 2">RP-3-8</strain>
    </source>
</reference>
<sequence length="101" mass="11406">MFRRLTGIFILLSFLLVKSTSLFAIDKHQQLLSVCHAEQETDEVPDLEKECKQLEIMDEDYISHPISSLFFLLLSKKLVLSGVANISAPYISLPYPPPNGL</sequence>
<proteinExistence type="predicted"/>
<gene>
    <name evidence="1" type="ORF">EZ444_09025</name>
</gene>
<name>A0A4R0N9V5_9SPHI</name>
<organism evidence="1 2">
    <name type="scientific">Pedobacter hiemivivus</name>
    <dbReference type="NCBI Taxonomy" id="2530454"/>
    <lineage>
        <taxon>Bacteria</taxon>
        <taxon>Pseudomonadati</taxon>
        <taxon>Bacteroidota</taxon>
        <taxon>Sphingobacteriia</taxon>
        <taxon>Sphingobacteriales</taxon>
        <taxon>Sphingobacteriaceae</taxon>
        <taxon>Pedobacter</taxon>
    </lineage>
</organism>